<evidence type="ECO:0000256" key="7">
    <source>
        <dbReference type="ARBA" id="ARBA00022843"/>
    </source>
</evidence>
<dbReference type="InterPro" id="IPR008603">
    <property type="entry name" value="DCTN4"/>
</dbReference>
<comment type="caution">
    <text evidence="15">The sequence shown here is derived from an EMBL/GenBank/DDBJ whole genome shotgun (WGS) entry which is preliminary data.</text>
</comment>
<proteinExistence type="inferred from homology"/>
<evidence type="ECO:0000256" key="14">
    <source>
        <dbReference type="SAM" id="MobiDB-lite"/>
    </source>
</evidence>
<evidence type="ECO:0000256" key="8">
    <source>
        <dbReference type="ARBA" id="ARBA00022990"/>
    </source>
</evidence>
<evidence type="ECO:0000256" key="4">
    <source>
        <dbReference type="ARBA" id="ARBA00022490"/>
    </source>
</evidence>
<evidence type="ECO:0000256" key="1">
    <source>
        <dbReference type="ARBA" id="ARBA00004300"/>
    </source>
</evidence>
<evidence type="ECO:0000313" key="15">
    <source>
        <dbReference type="EMBL" id="GJJ71451.1"/>
    </source>
</evidence>
<keyword evidence="7" id="KW-0832">Ubl conjugation</keyword>
<protein>
    <recommendedName>
        <fullName evidence="12">Dynactin subunit 4</fullName>
    </recommendedName>
</protein>
<evidence type="ECO:0000256" key="9">
    <source>
        <dbReference type="ARBA" id="ARBA00023054"/>
    </source>
</evidence>
<evidence type="ECO:0000256" key="13">
    <source>
        <dbReference type="ARBA" id="ARBA00093507"/>
    </source>
</evidence>
<dbReference type="EMBL" id="BQFW01000005">
    <property type="protein sequence ID" value="GJJ71451.1"/>
    <property type="molecule type" value="Genomic_DNA"/>
</dbReference>
<reference evidence="15" key="1">
    <citation type="submission" date="2021-11" db="EMBL/GenBank/DDBJ databases">
        <authorList>
            <person name="Herlambang A."/>
            <person name="Guo Y."/>
            <person name="Takashima Y."/>
            <person name="Nishizawa T."/>
        </authorList>
    </citation>
    <scope>NUCLEOTIDE SEQUENCE</scope>
    <source>
        <strain evidence="15">E1425</strain>
    </source>
</reference>
<dbReference type="GO" id="GO:0001725">
    <property type="term" value="C:stress fiber"/>
    <property type="evidence" value="ECO:0007669"/>
    <property type="project" value="UniProtKB-SubCell"/>
</dbReference>
<dbReference type="OrthoDB" id="283815at2759"/>
<dbReference type="PANTHER" id="PTHR13034:SF2">
    <property type="entry name" value="DYNACTIN SUBUNIT 4"/>
    <property type="match status" value="1"/>
</dbReference>
<reference evidence="15" key="2">
    <citation type="journal article" date="2022" name="Microbiol. Resour. Announc.">
        <title>Whole-Genome Sequence of Entomortierella parvispora E1425, a Mucoromycotan Fungus Associated with Burkholderiaceae-Related Endosymbiotic Bacteria.</title>
        <authorList>
            <person name="Herlambang A."/>
            <person name="Guo Y."/>
            <person name="Takashima Y."/>
            <person name="Narisawa K."/>
            <person name="Ohta H."/>
            <person name="Nishizawa T."/>
        </authorList>
    </citation>
    <scope>NUCLEOTIDE SEQUENCE</scope>
    <source>
        <strain evidence="15">E1425</strain>
    </source>
</reference>
<keyword evidence="5" id="KW-1017">Isopeptide bond</keyword>
<dbReference type="Proteomes" id="UP000827284">
    <property type="component" value="Unassembled WGS sequence"/>
</dbReference>
<keyword evidence="16" id="KW-1185">Reference proteome</keyword>
<evidence type="ECO:0000256" key="2">
    <source>
        <dbReference type="ARBA" id="ARBA00004529"/>
    </source>
</evidence>
<sequence>MLAIDAPPGQGKTHQPFVHYRCLCSSPGSSATASTKSSSSSIHDHEADSTAAGTSSAADMNIDNTAASSSSPAPSSAGALIVRASPTSHESLFSEHHNPRSTEEIFASGNSSDEHGSMSLSRLYFCDSCGEIRCPKCTQDEIVCYYCPNCLFDVPTASVKSEKHKCSRNCFECPICQNTLSVVSDDPDVSLYTPGMTTAAGQYHLSCNMCQWNSNEIGMTFDKPTGLAVQLQKAEDGLPDVKEFGRLKDHLEKYFRVHGLKQGLPSSLLSSIQSGTLQSLRYVSSTNHKAQQSDDIAHYTPAVQVVEDTENLEKLMSITSLDETTSMKQRLLQLQNQTYSTQRLQPQRIHLRIKKSRRCRSCRHILVNPEQKAQATRFKINLVALNQLPNITIAHIQPMIVQTVSTVILRFTNPRQEEAHVSLEAGDGANPNHGVRILSENFTIAPFNEVWEYEVGTLTAPPGQAQEDVYDKTANSTSIMLYITPVAPGEVKIPLFVTFSFKARKLQTETGSPKLPSQLVLSGAAGRDSMPPAPEVEYVDKKVSFWTVIGFGDAVPTLSS</sequence>
<dbReference type="GO" id="GO:0005869">
    <property type="term" value="C:dynactin complex"/>
    <property type="evidence" value="ECO:0007669"/>
    <property type="project" value="InterPro"/>
</dbReference>
<name>A0A9P3H7B5_9FUNG</name>
<accession>A0A9P3H7B5</accession>
<keyword evidence="9" id="KW-0175">Coiled coil</keyword>
<keyword evidence="6" id="KW-0597">Phosphoprotein</keyword>
<dbReference type="AlphaFoldDB" id="A0A9P3H7B5"/>
<evidence type="ECO:0000256" key="6">
    <source>
        <dbReference type="ARBA" id="ARBA00022553"/>
    </source>
</evidence>
<comment type="subcellular location">
    <subcellularLocation>
        <location evidence="1">Cytoplasm</location>
        <location evidence="1">Cytoskeleton</location>
        <location evidence="1">Microtubule organizing center</location>
        <location evidence="1">Centrosome</location>
    </subcellularLocation>
    <subcellularLocation>
        <location evidence="2">Cytoplasm</location>
        <location evidence="2">Cytoskeleton</location>
        <location evidence="2">Stress fiber</location>
    </subcellularLocation>
    <subcellularLocation>
        <location evidence="3">Cytoplasm</location>
        <location evidence="3">Myofibril</location>
    </subcellularLocation>
</comment>
<comment type="subunit">
    <text evidence="13">Subunit of dynactin, a multiprotein complex part of a tripartite complex with dynein and a adapter, such as BICDL1, BICD2 or HOOK3. The dynactin complex is built around ACTR1A/ACTB filament and consists of an actin-related filament composed of a shoulder domain, a pointed end and a barbed end. Its length is defined by its flexible shoulder domain. The soulder is composed of 2 DCTN1 subunits, 4 DCTN2 and 2 DCTN3. The 4 DCNT2 (via N-terminus) bind the ACTR1A filament and act as molecular rulers to determine the length. The pointed end is important for binding dynein-dynactin cargo adapters. Consists of 4 subunits: ACTR10, DCNT4, DCTN5 and DCTN6. The barbed end is composed of a CAPZA1:CAPZB heterodimers, which binds ACTR1A/ACTB filament and dynactin and stabilizes dynactin. Interacts with ATP7B, but not ATP7A, in a copper-dependent manner. Interacts with ANK2; this interaction is required for localization at costameres. Interacts with N4BP2L1.</text>
</comment>
<feature type="compositionally biased region" description="Basic and acidic residues" evidence="14">
    <location>
        <begin position="92"/>
        <end position="103"/>
    </location>
</feature>
<feature type="region of interest" description="Disordered" evidence="14">
    <location>
        <begin position="26"/>
        <end position="55"/>
    </location>
</feature>
<feature type="region of interest" description="Disordered" evidence="14">
    <location>
        <begin position="89"/>
        <end position="111"/>
    </location>
</feature>
<comment type="similarity">
    <text evidence="11">Belongs to the dynactin subunit 4 family.</text>
</comment>
<keyword evidence="8" id="KW-0007">Acetylation</keyword>
<evidence type="ECO:0000256" key="12">
    <source>
        <dbReference type="ARBA" id="ARBA00034864"/>
    </source>
</evidence>
<evidence type="ECO:0000256" key="11">
    <source>
        <dbReference type="ARBA" id="ARBA00034776"/>
    </source>
</evidence>
<evidence type="ECO:0000256" key="5">
    <source>
        <dbReference type="ARBA" id="ARBA00022499"/>
    </source>
</evidence>
<feature type="compositionally biased region" description="Low complexity" evidence="14">
    <location>
        <begin position="26"/>
        <end position="41"/>
    </location>
</feature>
<organism evidence="15 16">
    <name type="scientific">Entomortierella parvispora</name>
    <dbReference type="NCBI Taxonomy" id="205924"/>
    <lineage>
        <taxon>Eukaryota</taxon>
        <taxon>Fungi</taxon>
        <taxon>Fungi incertae sedis</taxon>
        <taxon>Mucoromycota</taxon>
        <taxon>Mortierellomycotina</taxon>
        <taxon>Mortierellomycetes</taxon>
        <taxon>Mortierellales</taxon>
        <taxon>Mortierellaceae</taxon>
        <taxon>Entomortierella</taxon>
    </lineage>
</organism>
<evidence type="ECO:0000256" key="10">
    <source>
        <dbReference type="ARBA" id="ARBA00023212"/>
    </source>
</evidence>
<keyword evidence="10" id="KW-0206">Cytoskeleton</keyword>
<evidence type="ECO:0000313" key="16">
    <source>
        <dbReference type="Proteomes" id="UP000827284"/>
    </source>
</evidence>
<dbReference type="Pfam" id="PF05502">
    <property type="entry name" value="Dynactin_p62"/>
    <property type="match status" value="2"/>
</dbReference>
<evidence type="ECO:0000256" key="3">
    <source>
        <dbReference type="ARBA" id="ARBA00004657"/>
    </source>
</evidence>
<gene>
    <name evidence="15" type="ORF">EMPS_03801</name>
</gene>
<keyword evidence="4" id="KW-0963">Cytoplasm</keyword>
<dbReference type="PANTHER" id="PTHR13034">
    <property type="entry name" value="DYNACTIN P62 SUBUNIT"/>
    <property type="match status" value="1"/>
</dbReference>